<proteinExistence type="predicted"/>
<keyword evidence="3" id="KW-1185">Reference proteome</keyword>
<dbReference type="RefSeq" id="WP_338254886.1">
    <property type="nucleotide sequence ID" value="NZ_BSRI01000002.1"/>
</dbReference>
<evidence type="ECO:0008006" key="4">
    <source>
        <dbReference type="Google" id="ProtNLM"/>
    </source>
</evidence>
<evidence type="ECO:0000313" key="2">
    <source>
        <dbReference type="EMBL" id="GLV58616.1"/>
    </source>
</evidence>
<feature type="transmembrane region" description="Helical" evidence="1">
    <location>
        <begin position="68"/>
        <end position="87"/>
    </location>
</feature>
<dbReference type="Proteomes" id="UP001344906">
    <property type="component" value="Unassembled WGS sequence"/>
</dbReference>
<dbReference type="Pfam" id="PF02325">
    <property type="entry name" value="CCB3_YggT"/>
    <property type="match status" value="1"/>
</dbReference>
<dbReference type="InterPro" id="IPR003425">
    <property type="entry name" value="CCB3/YggT"/>
</dbReference>
<evidence type="ECO:0000256" key="1">
    <source>
        <dbReference type="SAM" id="Phobius"/>
    </source>
</evidence>
<protein>
    <recommendedName>
        <fullName evidence="4">YggT family protein</fullName>
    </recommendedName>
</protein>
<reference evidence="2 3" key="1">
    <citation type="submission" date="2023-02" db="EMBL/GenBank/DDBJ databases">
        <title>Dictyobacter halimunensis sp. nov., a new member of the class Ktedonobacteria from forest soil in a geothermal area.</title>
        <authorList>
            <person name="Rachmania M.K."/>
            <person name="Ningsih F."/>
            <person name="Sakai Y."/>
            <person name="Yabe S."/>
            <person name="Yokota A."/>
            <person name="Sjamsuridzal W."/>
        </authorList>
    </citation>
    <scope>NUCLEOTIDE SEQUENCE [LARGE SCALE GENOMIC DNA]</scope>
    <source>
        <strain evidence="2 3">S3.2.2.5</strain>
    </source>
</reference>
<name>A0ABQ6FXT2_9CHLR</name>
<keyword evidence="1" id="KW-0812">Transmembrane</keyword>
<gene>
    <name evidence="2" type="ORF">KDH_54460</name>
</gene>
<accession>A0ABQ6FXT2</accession>
<dbReference type="EMBL" id="BSRI01000002">
    <property type="protein sequence ID" value="GLV58616.1"/>
    <property type="molecule type" value="Genomic_DNA"/>
</dbReference>
<comment type="caution">
    <text evidence="2">The sequence shown here is derived from an EMBL/GenBank/DDBJ whole genome shotgun (WGS) entry which is preliminary data.</text>
</comment>
<keyword evidence="1" id="KW-0472">Membrane</keyword>
<organism evidence="2 3">
    <name type="scientific">Dictyobacter halimunensis</name>
    <dbReference type="NCBI Taxonomy" id="3026934"/>
    <lineage>
        <taxon>Bacteria</taxon>
        <taxon>Bacillati</taxon>
        <taxon>Chloroflexota</taxon>
        <taxon>Ktedonobacteria</taxon>
        <taxon>Ktedonobacterales</taxon>
        <taxon>Dictyobacteraceae</taxon>
        <taxon>Dictyobacter</taxon>
    </lineage>
</organism>
<feature type="transmembrane region" description="Helical" evidence="1">
    <location>
        <begin position="12"/>
        <end position="36"/>
    </location>
</feature>
<sequence length="95" mass="10854">MYTPPPLPVPIASIVIGYGINILILAMFVRAIASWFQMDDRFAFIRFLSRMTDPFIVPVRRVVGQIGFLDLSFLIAWFGLFIVRLLLLQSLPPGW</sequence>
<evidence type="ECO:0000313" key="3">
    <source>
        <dbReference type="Proteomes" id="UP001344906"/>
    </source>
</evidence>
<keyword evidence="1" id="KW-1133">Transmembrane helix</keyword>